<dbReference type="Proteomes" id="UP000800035">
    <property type="component" value="Unassembled WGS sequence"/>
</dbReference>
<keyword evidence="2" id="KW-1185">Reference proteome</keyword>
<dbReference type="AlphaFoldDB" id="A0A6A5TUP3"/>
<evidence type="ECO:0000313" key="1">
    <source>
        <dbReference type="EMBL" id="KAF1956653.1"/>
    </source>
</evidence>
<organism evidence="1 2">
    <name type="scientific">Byssothecium circinans</name>
    <dbReference type="NCBI Taxonomy" id="147558"/>
    <lineage>
        <taxon>Eukaryota</taxon>
        <taxon>Fungi</taxon>
        <taxon>Dikarya</taxon>
        <taxon>Ascomycota</taxon>
        <taxon>Pezizomycotina</taxon>
        <taxon>Dothideomycetes</taxon>
        <taxon>Pleosporomycetidae</taxon>
        <taxon>Pleosporales</taxon>
        <taxon>Massarineae</taxon>
        <taxon>Massarinaceae</taxon>
        <taxon>Byssothecium</taxon>
    </lineage>
</organism>
<dbReference type="PANTHER" id="PTHR38790">
    <property type="entry name" value="2EXR DOMAIN-CONTAINING PROTEIN-RELATED"/>
    <property type="match status" value="1"/>
</dbReference>
<dbReference type="OrthoDB" id="62952at2759"/>
<evidence type="ECO:0008006" key="3">
    <source>
        <dbReference type="Google" id="ProtNLM"/>
    </source>
</evidence>
<gene>
    <name evidence="1" type="ORF">CC80DRAFT_62372</name>
</gene>
<proteinExistence type="predicted"/>
<sequence length="388" mass="43871">MEPTSPAPGSLPHRLLNLPLNIRKKIYQFTLNRKKTIEIEYHSRPASASNHLAICRANRQTYAEALPIFYKHHIFSAKNLKQALLILKQSPDALKNIRHVIIHFLELFSDVVDQVVYGTHEELRNLCYFLGEHGHLYSLILQIHHKDLLEHHELILGYLRTKHGELPPWINHVAAIKNLERLCVQWSRGPVSELSTMMLAANTMRARMVSDGPRLDEECVDLRIRRRHVLVQKGAGPAIRTKERKLELRMLVDTSGMENLDCTTVRRVRVIPYCWCTGCGKFEGKGSDQCRLAGTLYQGKREEVGTILQLGAGGAAETASFPDGVWNCLKWGGKPLVEYLPEAVTEEEFQTAKEWAEEGHALVLRGGVEGEYAESDCGDTDSLISFHG</sequence>
<name>A0A6A5TUP3_9PLEO</name>
<dbReference type="EMBL" id="ML976991">
    <property type="protein sequence ID" value="KAF1956653.1"/>
    <property type="molecule type" value="Genomic_DNA"/>
</dbReference>
<reference evidence="1" key="1">
    <citation type="journal article" date="2020" name="Stud. Mycol.">
        <title>101 Dothideomycetes genomes: a test case for predicting lifestyles and emergence of pathogens.</title>
        <authorList>
            <person name="Haridas S."/>
            <person name="Albert R."/>
            <person name="Binder M."/>
            <person name="Bloem J."/>
            <person name="Labutti K."/>
            <person name="Salamov A."/>
            <person name="Andreopoulos B."/>
            <person name="Baker S."/>
            <person name="Barry K."/>
            <person name="Bills G."/>
            <person name="Bluhm B."/>
            <person name="Cannon C."/>
            <person name="Castanera R."/>
            <person name="Culley D."/>
            <person name="Daum C."/>
            <person name="Ezra D."/>
            <person name="Gonzalez J."/>
            <person name="Henrissat B."/>
            <person name="Kuo A."/>
            <person name="Liang C."/>
            <person name="Lipzen A."/>
            <person name="Lutzoni F."/>
            <person name="Magnuson J."/>
            <person name="Mondo S."/>
            <person name="Nolan M."/>
            <person name="Ohm R."/>
            <person name="Pangilinan J."/>
            <person name="Park H.-J."/>
            <person name="Ramirez L."/>
            <person name="Alfaro M."/>
            <person name="Sun H."/>
            <person name="Tritt A."/>
            <person name="Yoshinaga Y."/>
            <person name="Zwiers L.-H."/>
            <person name="Turgeon B."/>
            <person name="Goodwin S."/>
            <person name="Spatafora J."/>
            <person name="Crous P."/>
            <person name="Grigoriev I."/>
        </authorList>
    </citation>
    <scope>NUCLEOTIDE SEQUENCE</scope>
    <source>
        <strain evidence="1">CBS 675.92</strain>
    </source>
</reference>
<evidence type="ECO:0000313" key="2">
    <source>
        <dbReference type="Proteomes" id="UP000800035"/>
    </source>
</evidence>
<accession>A0A6A5TUP3</accession>
<protein>
    <recommendedName>
        <fullName evidence="3">F-box domain-containing protein</fullName>
    </recommendedName>
</protein>
<dbReference type="PANTHER" id="PTHR38790:SF4">
    <property type="entry name" value="2EXR DOMAIN-CONTAINING PROTEIN"/>
    <property type="match status" value="1"/>
</dbReference>